<reference evidence="3 4" key="1">
    <citation type="submission" date="2019-03" db="EMBL/GenBank/DDBJ databases">
        <title>Genomic Encyclopedia of Type Strains, Phase IV (KMG-IV): sequencing the most valuable type-strain genomes for metagenomic binning, comparative biology and taxonomic classification.</title>
        <authorList>
            <person name="Goeker M."/>
        </authorList>
    </citation>
    <scope>NUCLEOTIDE SEQUENCE [LARGE SCALE GENOMIC DNA]</scope>
    <source>
        <strain evidence="3 4">LX-B</strain>
    </source>
</reference>
<dbReference type="OrthoDB" id="9771932at2"/>
<dbReference type="GO" id="GO:0016831">
    <property type="term" value="F:carboxy-lyase activity"/>
    <property type="evidence" value="ECO:0007669"/>
    <property type="project" value="InterPro"/>
</dbReference>
<evidence type="ECO:0000256" key="1">
    <source>
        <dbReference type="ARBA" id="ARBA00023239"/>
    </source>
</evidence>
<keyword evidence="4" id="KW-1185">Reference proteome</keyword>
<protein>
    <recommendedName>
        <fullName evidence="2">Amidohydrolase-related domain-containing protein</fullName>
    </recommendedName>
</protein>
<dbReference type="RefSeq" id="WP_132017432.1">
    <property type="nucleotide sequence ID" value="NZ_SLUN01000051.1"/>
</dbReference>
<keyword evidence="1" id="KW-0456">Lyase</keyword>
<dbReference type="GO" id="GO:0016787">
    <property type="term" value="F:hydrolase activity"/>
    <property type="evidence" value="ECO:0007669"/>
    <property type="project" value="InterPro"/>
</dbReference>
<dbReference type="PANTHER" id="PTHR21240:SF19">
    <property type="entry name" value="CATALYTIC_ HYDROLASE"/>
    <property type="match status" value="1"/>
</dbReference>
<name>A0A4V6NGL5_HYDET</name>
<dbReference type="AlphaFoldDB" id="A0A4V6NGL5"/>
<evidence type="ECO:0000313" key="3">
    <source>
        <dbReference type="EMBL" id="TCL56152.1"/>
    </source>
</evidence>
<dbReference type="Pfam" id="PF04909">
    <property type="entry name" value="Amidohydro_2"/>
    <property type="match status" value="1"/>
</dbReference>
<accession>A0A4V6NGL5</accession>
<dbReference type="InterPro" id="IPR032466">
    <property type="entry name" value="Metal_Hydrolase"/>
</dbReference>
<sequence length="270" mass="30947">MKIIDAHIHFCQEPYFDQIAESAGHQNTVIHLKKEYAAHDIVHGVVMGNRSLQLSEHNYPDDLSYCVGLDSTCFQAEEIVRQADLVEKHLQRENCVGIKLYPGYNNFFIYDAVVDPFYQLAMEYQKPVAVHTGMTATSNALLKYSHPLVLDEAAVRYPQVQFVMCHIGNPWLVDAVAVMEKNENVAADLSGILEGRIDSMPDFFAKKHGYIDFLKTWLEYLDNYDRLMYGTDWPLANIANYIEFVAHLIPAKHHDKVFFDNANRIYNLGL</sequence>
<dbReference type="Proteomes" id="UP000295008">
    <property type="component" value="Unassembled WGS sequence"/>
</dbReference>
<comment type="caution">
    <text evidence="3">The sequence shown here is derived from an EMBL/GenBank/DDBJ whole genome shotgun (WGS) entry which is preliminary data.</text>
</comment>
<dbReference type="EMBL" id="SLUN01000051">
    <property type="protein sequence ID" value="TCL56152.1"/>
    <property type="molecule type" value="Genomic_DNA"/>
</dbReference>
<dbReference type="SUPFAM" id="SSF51556">
    <property type="entry name" value="Metallo-dependent hydrolases"/>
    <property type="match status" value="1"/>
</dbReference>
<gene>
    <name evidence="3" type="ORF">EDC14_10513</name>
</gene>
<dbReference type="PANTHER" id="PTHR21240">
    <property type="entry name" value="2-AMINO-3-CARBOXYLMUCONATE-6-SEMIALDEHYDE DECARBOXYLASE"/>
    <property type="match status" value="1"/>
</dbReference>
<evidence type="ECO:0000259" key="2">
    <source>
        <dbReference type="Pfam" id="PF04909"/>
    </source>
</evidence>
<feature type="domain" description="Amidohydrolase-related" evidence="2">
    <location>
        <begin position="81"/>
        <end position="268"/>
    </location>
</feature>
<dbReference type="InterPro" id="IPR006680">
    <property type="entry name" value="Amidohydro-rel"/>
</dbReference>
<evidence type="ECO:0000313" key="4">
    <source>
        <dbReference type="Proteomes" id="UP000295008"/>
    </source>
</evidence>
<dbReference type="InterPro" id="IPR032465">
    <property type="entry name" value="ACMSD"/>
</dbReference>
<dbReference type="Gene3D" id="3.20.20.140">
    <property type="entry name" value="Metal-dependent hydrolases"/>
    <property type="match status" value="1"/>
</dbReference>
<proteinExistence type="predicted"/>
<organism evidence="3 4">
    <name type="scientific">Hydrogenispora ethanolica</name>
    <dbReference type="NCBI Taxonomy" id="1082276"/>
    <lineage>
        <taxon>Bacteria</taxon>
        <taxon>Bacillati</taxon>
        <taxon>Bacillota</taxon>
        <taxon>Hydrogenispora</taxon>
    </lineage>
</organism>